<protein>
    <submittedName>
        <fullName evidence="3">DUF1311 domain-containing protein</fullName>
    </submittedName>
</protein>
<feature type="chain" id="PRO_5026180831" evidence="1">
    <location>
        <begin position="23"/>
        <end position="130"/>
    </location>
</feature>
<comment type="caution">
    <text evidence="3">The sequence shown here is derived from an EMBL/GenBank/DDBJ whole genome shotgun (WGS) entry which is preliminary data.</text>
</comment>
<dbReference type="PANTHER" id="PTHR39176">
    <property type="entry name" value="PERIPLASMIC PROTEIN-RELATED"/>
    <property type="match status" value="1"/>
</dbReference>
<keyword evidence="1" id="KW-0732">Signal</keyword>
<dbReference type="PANTHER" id="PTHR39176:SF1">
    <property type="entry name" value="PERIPLASMIC PROTEIN"/>
    <property type="match status" value="1"/>
</dbReference>
<dbReference type="EMBL" id="WTYJ01000002">
    <property type="protein sequence ID" value="MXO99188.1"/>
    <property type="molecule type" value="Genomic_DNA"/>
</dbReference>
<proteinExistence type="predicted"/>
<dbReference type="OrthoDB" id="7340239at2"/>
<evidence type="ECO:0000256" key="1">
    <source>
        <dbReference type="SAM" id="SignalP"/>
    </source>
</evidence>
<feature type="signal peptide" evidence="1">
    <location>
        <begin position="1"/>
        <end position="22"/>
    </location>
</feature>
<name>A0A6I4TX13_9SPHN</name>
<evidence type="ECO:0000313" key="3">
    <source>
        <dbReference type="EMBL" id="MXO99188.1"/>
    </source>
</evidence>
<keyword evidence="4" id="KW-1185">Reference proteome</keyword>
<dbReference type="AlphaFoldDB" id="A0A6I4TX13"/>
<sequence length="130" mass="14283">MTILTSSLLMIAAAGSPSAACADPTTQADMNRCAGLDYEAADAELNRQWRITNDYMKAADASSRGMRGRTYAAVLLDAQRAWLKYRDTHCVSAGYQARGGSMQPMLVSMCRTRLTQERIEQLKQLTREGG</sequence>
<accession>A0A6I4TX13</accession>
<dbReference type="Pfam" id="PF07007">
    <property type="entry name" value="LprI"/>
    <property type="match status" value="1"/>
</dbReference>
<feature type="domain" description="Lysozyme inhibitor LprI-like N-terminal" evidence="2">
    <location>
        <begin position="21"/>
        <end position="122"/>
    </location>
</feature>
<evidence type="ECO:0000259" key="2">
    <source>
        <dbReference type="Pfam" id="PF07007"/>
    </source>
</evidence>
<dbReference type="RefSeq" id="WP_161390934.1">
    <property type="nucleotide sequence ID" value="NZ_JBHSCP010000001.1"/>
</dbReference>
<evidence type="ECO:0000313" key="4">
    <source>
        <dbReference type="Proteomes" id="UP000469430"/>
    </source>
</evidence>
<organism evidence="3 4">
    <name type="scientific">Croceibacterium xixiisoli</name>
    <dbReference type="NCBI Taxonomy" id="1476466"/>
    <lineage>
        <taxon>Bacteria</taxon>
        <taxon>Pseudomonadati</taxon>
        <taxon>Pseudomonadota</taxon>
        <taxon>Alphaproteobacteria</taxon>
        <taxon>Sphingomonadales</taxon>
        <taxon>Erythrobacteraceae</taxon>
        <taxon>Croceibacterium</taxon>
    </lineage>
</organism>
<reference evidence="3 4" key="1">
    <citation type="submission" date="2019-12" db="EMBL/GenBank/DDBJ databases">
        <title>Genomic-based taxomic classification of the family Erythrobacteraceae.</title>
        <authorList>
            <person name="Xu L."/>
        </authorList>
    </citation>
    <scope>NUCLEOTIDE SEQUENCE [LARGE SCALE GENOMIC DNA]</scope>
    <source>
        <strain evidence="3 4">S36</strain>
    </source>
</reference>
<gene>
    <name evidence="3" type="ORF">GRI97_09320</name>
</gene>
<dbReference type="Gene3D" id="1.20.1270.180">
    <property type="match status" value="1"/>
</dbReference>
<dbReference type="InterPro" id="IPR009739">
    <property type="entry name" value="LprI-like_N"/>
</dbReference>
<dbReference type="Proteomes" id="UP000469430">
    <property type="component" value="Unassembled WGS sequence"/>
</dbReference>